<evidence type="ECO:0000256" key="3">
    <source>
        <dbReference type="ARBA" id="ARBA00022558"/>
    </source>
</evidence>
<dbReference type="InterPro" id="IPR008707">
    <property type="entry name" value="B-propeller_PilY1"/>
</dbReference>
<keyword evidence="11" id="KW-1185">Reference proteome</keyword>
<evidence type="ECO:0000256" key="4">
    <source>
        <dbReference type="ARBA" id="ARBA00022723"/>
    </source>
</evidence>
<keyword evidence="3" id="KW-1029">Fimbrium biogenesis</keyword>
<evidence type="ECO:0000256" key="7">
    <source>
        <dbReference type="SAM" id="MobiDB-lite"/>
    </source>
</evidence>
<evidence type="ECO:0000256" key="1">
    <source>
        <dbReference type="ARBA" id="ARBA00004561"/>
    </source>
</evidence>
<dbReference type="RefSeq" id="WP_310268343.1">
    <property type="nucleotide sequence ID" value="NZ_JAVDXU010000003.1"/>
</dbReference>
<sequence>MNSFPSGNFRALFVAAGLLIAAVVASAQVPLADQPVFSAVNVPGNLALALSVEYPTAISVAHPSRTYSSANNYIGYFDPAKCYAYRYTDGVGIDNYFYPVGRTTTRTCSGNWSGNYLNWASMQTIDPFRWALTGGYRVVDTPSLTVLEKAWATSQGNTTNFPDSSVSSSADVAGATPFAAAASISTRIWSLGNKMRFMTAAAGLPTTNFAGAAAAYDPGAVYQHGTLYEVFIRVKVCDASASVDNLEGNCAQYGGNAYKPTGLLQQYADKIRYSAFGYLNDSNISTANMNRDGGVLRARQKFIGPQSPVPGGLPIANASAEWDASTGVMLANPDPADARSTSGEFGVAVANSGVMNYLNKFGEITPGGYKYFDPVSELYYGVQRYFRNKGNVPAWSSMASADAATRKTWADGFPVITAWKDPIQYSCQRNFILGIGDVNTHADRNVPGATGASESAQPPEVSGDTEINATEWTNKVGLLQGLGGSLGSVQNYNGCCSNNGALIAGLAYWSNMIDIRPDLPGNQSIKTYWLDVLEYQRYRSNNQFYLAAKFGGFNPPSTFSVSSATKAQLDANKAWWSTTGDKLPDGAPRPDNYFTAAQADQMVAGLRKTFSSIASQLNAYTTSFATASPQVSALGVAAYSTKYDAKTWTGELIASNTVFDAETGAPDMVTQWKFSEVLAAQAAGTGWKNGRNIVTFDAAKGRGVPFREDTISASQRRALNTSYGGGNDAIDYLNYVRGERTNERSSVAPGSTHAYRDRAGLVGDIVNAKARPVGPPSAPYSSASNPGYDVFKANYANRRKMVYVGTNAGMLHAVDGTLSGPTAGKEVWAFVPGGVFEGPTSNPSVSGLASFGNPDFVHHFLLDASPQVIDVDLGRTQGGSGTDWRTLLIGGLGKGGKTIYALDVTDPSSVTSEATAAQKVLWEFSDPQLGFTYGQPAVVKTRKYGWVVVAGSGYNNSGGQGYFFFINPRNGALLEKVAAPCSECSTTKQAGLAQVNAFVIDLTDGVADAIYGGDLMGNVWRVDVTGTGSYPNAVKFATLVGSDGKPLPITSRPLPVVQPGSNRRYIAVGTGRLLDSSDLNSSQAQRFFAIIDGTNAQFSNDGSVNGTKSDLPPGITFPLTVAHMRQLTDLSAKISLDLRSQLGWFVDLGVSAGGAGWRVLSDPTSFYGTVAFAATSPSTADACSPNGSSRVYALDLGTGNCAVTRGGPSCYAPINGVINDLQYYSVNVKGVGKSQLMAGNDGSGCSGNECKPVERIETRPPATLGLKRMNWREIQVNK</sequence>
<evidence type="ECO:0000256" key="5">
    <source>
        <dbReference type="ARBA" id="ARBA00022837"/>
    </source>
</evidence>
<evidence type="ECO:0000313" key="11">
    <source>
        <dbReference type="Proteomes" id="UP001180453"/>
    </source>
</evidence>
<protein>
    <submittedName>
        <fullName evidence="10">Type IV pilus assembly protein PilY1</fullName>
    </submittedName>
</protein>
<dbReference type="InterPro" id="IPR011047">
    <property type="entry name" value="Quinoprotein_ADH-like_sf"/>
</dbReference>
<dbReference type="SUPFAM" id="SSF50998">
    <property type="entry name" value="Quinoprotein alcohol dehydrogenase-like"/>
    <property type="match status" value="1"/>
</dbReference>
<keyword evidence="6" id="KW-0281">Fimbrium</keyword>
<name>A0ABU1YR32_ROSSA</name>
<dbReference type="EMBL" id="JAVDXU010000003">
    <property type="protein sequence ID" value="MDR7271317.1"/>
    <property type="molecule type" value="Genomic_DNA"/>
</dbReference>
<evidence type="ECO:0000256" key="2">
    <source>
        <dbReference type="ARBA" id="ARBA00008387"/>
    </source>
</evidence>
<evidence type="ECO:0000313" key="10">
    <source>
        <dbReference type="EMBL" id="MDR7271317.1"/>
    </source>
</evidence>
<feature type="signal peptide" evidence="8">
    <location>
        <begin position="1"/>
        <end position="27"/>
    </location>
</feature>
<accession>A0ABU1YR32</accession>
<feature type="chain" id="PRO_5046471341" evidence="8">
    <location>
        <begin position="28"/>
        <end position="1278"/>
    </location>
</feature>
<proteinExistence type="inferred from homology"/>
<comment type="subcellular location">
    <subcellularLocation>
        <location evidence="1">Fimbrium</location>
    </subcellularLocation>
</comment>
<evidence type="ECO:0000259" key="9">
    <source>
        <dbReference type="Pfam" id="PF05567"/>
    </source>
</evidence>
<evidence type="ECO:0000256" key="6">
    <source>
        <dbReference type="ARBA" id="ARBA00023263"/>
    </source>
</evidence>
<keyword evidence="8" id="KW-0732">Signal</keyword>
<dbReference type="Proteomes" id="UP001180453">
    <property type="component" value="Unassembled WGS sequence"/>
</dbReference>
<feature type="region of interest" description="Disordered" evidence="7">
    <location>
        <begin position="444"/>
        <end position="464"/>
    </location>
</feature>
<organism evidence="10 11">
    <name type="scientific">Roseateles saccharophilus</name>
    <name type="common">Pseudomonas saccharophila</name>
    <dbReference type="NCBI Taxonomy" id="304"/>
    <lineage>
        <taxon>Bacteria</taxon>
        <taxon>Pseudomonadati</taxon>
        <taxon>Pseudomonadota</taxon>
        <taxon>Betaproteobacteria</taxon>
        <taxon>Burkholderiales</taxon>
        <taxon>Sphaerotilaceae</taxon>
        <taxon>Roseateles</taxon>
    </lineage>
</organism>
<feature type="domain" description="PilY1 beta-propeller" evidence="9">
    <location>
        <begin position="762"/>
        <end position="1107"/>
    </location>
</feature>
<comment type="similarity">
    <text evidence="2">Belongs to the PilY1 family.</text>
</comment>
<dbReference type="Pfam" id="PF05567">
    <property type="entry name" value="T4P_PilY1"/>
    <property type="match status" value="1"/>
</dbReference>
<comment type="caution">
    <text evidence="10">The sequence shown here is derived from an EMBL/GenBank/DDBJ whole genome shotgun (WGS) entry which is preliminary data.</text>
</comment>
<reference evidence="10 11" key="1">
    <citation type="submission" date="2023-07" db="EMBL/GenBank/DDBJ databases">
        <title>Sorghum-associated microbial communities from plants grown in Nebraska, USA.</title>
        <authorList>
            <person name="Schachtman D."/>
        </authorList>
    </citation>
    <scope>NUCLEOTIDE SEQUENCE [LARGE SCALE GENOMIC DNA]</scope>
    <source>
        <strain evidence="10 11">BE314</strain>
    </source>
</reference>
<gene>
    <name evidence="10" type="ORF">J2X20_003985</name>
</gene>
<keyword evidence="5" id="KW-0106">Calcium</keyword>
<keyword evidence="4" id="KW-0479">Metal-binding</keyword>
<evidence type="ECO:0000256" key="8">
    <source>
        <dbReference type="SAM" id="SignalP"/>
    </source>
</evidence>